<proteinExistence type="predicted"/>
<dbReference type="InterPro" id="IPR055323">
    <property type="entry name" value="C57A10.07/YOR238W"/>
</dbReference>
<dbReference type="VEuPathDB" id="FungiDB:CLCR_03539"/>
<dbReference type="PANTHER" id="PTHR28110">
    <property type="entry name" value="TRANSMEMBRANE PROTEIN"/>
    <property type="match status" value="1"/>
</dbReference>
<dbReference type="OrthoDB" id="4347at2759"/>
<gene>
    <name evidence="3" type="ORF">CLCR_03539</name>
</gene>
<dbReference type="Proteomes" id="UP000094526">
    <property type="component" value="Unassembled WGS sequence"/>
</dbReference>
<comment type="caution">
    <text evidence="3">The sequence shown here is derived from an EMBL/GenBank/DDBJ whole genome shotgun (WGS) entry which is preliminary data.</text>
</comment>
<feature type="chain" id="PRO_5008650788" description="DUF218 domain-containing protein" evidence="2">
    <location>
        <begin position="26"/>
        <end position="342"/>
    </location>
</feature>
<name>A0A1C1CGD9_9EURO</name>
<dbReference type="PANTHER" id="PTHR28110:SF1">
    <property type="entry name" value="TRANSMEMBRANE PROTEIN"/>
    <property type="match status" value="1"/>
</dbReference>
<evidence type="ECO:0000313" key="3">
    <source>
        <dbReference type="EMBL" id="OCT47568.1"/>
    </source>
</evidence>
<evidence type="ECO:0000313" key="4">
    <source>
        <dbReference type="Proteomes" id="UP000094526"/>
    </source>
</evidence>
<feature type="signal peptide" evidence="2">
    <location>
        <begin position="1"/>
        <end position="25"/>
    </location>
</feature>
<evidence type="ECO:0008006" key="5">
    <source>
        <dbReference type="Google" id="ProtNLM"/>
    </source>
</evidence>
<feature type="compositionally biased region" description="Low complexity" evidence="1">
    <location>
        <begin position="124"/>
        <end position="135"/>
    </location>
</feature>
<protein>
    <recommendedName>
        <fullName evidence="5">DUF218 domain-containing protein</fullName>
    </recommendedName>
</protein>
<reference evidence="4" key="1">
    <citation type="submission" date="2015-07" db="EMBL/GenBank/DDBJ databases">
        <authorList>
            <person name="Teixeira M.M."/>
            <person name="Souza R.C."/>
            <person name="Almeida L.G."/>
            <person name="Vicente V.A."/>
            <person name="de Hoog S."/>
            <person name="Bocca A.L."/>
            <person name="de Almeida S.R."/>
            <person name="Vasconcelos A.T."/>
            <person name="Felipe M.S."/>
        </authorList>
    </citation>
    <scope>NUCLEOTIDE SEQUENCE [LARGE SCALE GENOMIC DNA]</scope>
    <source>
        <strain evidence="4">KSF</strain>
    </source>
</reference>
<feature type="region of interest" description="Disordered" evidence="1">
    <location>
        <begin position="86"/>
        <end position="135"/>
    </location>
</feature>
<dbReference type="AlphaFoldDB" id="A0A1C1CGD9"/>
<accession>A0A1C1CGD9</accession>
<organism evidence="3 4">
    <name type="scientific">Cladophialophora carrionii</name>
    <dbReference type="NCBI Taxonomy" id="86049"/>
    <lineage>
        <taxon>Eukaryota</taxon>
        <taxon>Fungi</taxon>
        <taxon>Dikarya</taxon>
        <taxon>Ascomycota</taxon>
        <taxon>Pezizomycotina</taxon>
        <taxon>Eurotiomycetes</taxon>
        <taxon>Chaetothyriomycetidae</taxon>
        <taxon>Chaetothyriales</taxon>
        <taxon>Herpotrichiellaceae</taxon>
        <taxon>Cladophialophora</taxon>
    </lineage>
</organism>
<dbReference type="VEuPathDB" id="FungiDB:G647_01818"/>
<sequence length="342" mass="37992">MPPSTCFWPPTHLIIVCCHAIYVGGEGGCADEANWLIEPFQTGETETYIRHIEAGVKELAENQDTAILVFSGGATKRDRTARSEGEAYLSKQSKAKQKQRVLVQSEESVHDVMGTHTHSSPAHTNTDTSPSTSTSTLRSRIFIDRYATDSYQNVLLPLIQFPLFAQELQSRLRGEAPSGSYDNHDSHSQTRTMPAVDEDEHAAAAMDPNSDAKMSIPTWPAKLTVVSHAFKRWRFLDLHVPAARFPVAQTTYIGIDPPFESERMAEIEEGDRLRGYGVWKGDLYGLGALLRGKREKRGWDEGVFRAEVVGRFAGQARRQVEGVLAFKGRGDDERAPWETGCG</sequence>
<dbReference type="GO" id="GO:0005737">
    <property type="term" value="C:cytoplasm"/>
    <property type="evidence" value="ECO:0007669"/>
    <property type="project" value="TreeGrafter"/>
</dbReference>
<keyword evidence="4" id="KW-1185">Reference proteome</keyword>
<keyword evidence="2" id="KW-0732">Signal</keyword>
<evidence type="ECO:0000256" key="2">
    <source>
        <dbReference type="SAM" id="SignalP"/>
    </source>
</evidence>
<dbReference type="EMBL" id="LGRB01000013">
    <property type="protein sequence ID" value="OCT47568.1"/>
    <property type="molecule type" value="Genomic_DNA"/>
</dbReference>
<evidence type="ECO:0000256" key="1">
    <source>
        <dbReference type="SAM" id="MobiDB-lite"/>
    </source>
</evidence>